<reference evidence="2 3" key="1">
    <citation type="journal article" date="2018" name="IMA Fungus">
        <title>IMA Genome-F 9: Draft genome sequence of Annulohypoxylon stygium, Aspergillus mulundensis, Berkeleyomyces basicola (syn. Thielaviopsis basicola), Ceratocystis smalleyi, two Cercospora beticola strains, Coleophoma cylindrospora, Fusarium fracticaudum, Phialophora cf. hyalina, and Morchella septimelata.</title>
        <authorList>
            <person name="Wingfield B.D."/>
            <person name="Bills G.F."/>
            <person name="Dong Y."/>
            <person name="Huang W."/>
            <person name="Nel W.J."/>
            <person name="Swalarsk-Parry B.S."/>
            <person name="Vaghefi N."/>
            <person name="Wilken P.M."/>
            <person name="An Z."/>
            <person name="de Beer Z.W."/>
            <person name="De Vos L."/>
            <person name="Chen L."/>
            <person name="Duong T.A."/>
            <person name="Gao Y."/>
            <person name="Hammerbacher A."/>
            <person name="Kikkert J.R."/>
            <person name="Li Y."/>
            <person name="Li H."/>
            <person name="Li K."/>
            <person name="Li Q."/>
            <person name="Liu X."/>
            <person name="Ma X."/>
            <person name="Naidoo K."/>
            <person name="Pethybridge S.J."/>
            <person name="Sun J."/>
            <person name="Steenkamp E.T."/>
            <person name="van der Nest M.A."/>
            <person name="van Wyk S."/>
            <person name="Wingfield M.J."/>
            <person name="Xiong C."/>
            <person name="Yue Q."/>
            <person name="Zhang X."/>
        </authorList>
    </citation>
    <scope>NUCLEOTIDE SEQUENCE [LARGE SCALE GENOMIC DNA]</scope>
    <source>
        <strain evidence="2 3">DSM 5745</strain>
    </source>
</reference>
<keyword evidence="3" id="KW-1185">Reference proteome</keyword>
<sequence>MSRHGRYDNPQWDSDPRHKKVIIDRRGTDSAYDPRRPRDSHPDSRPKPSPYAPNFKEAGQGRSQTFATIIKPEIPVPYVKNPQPYEGESLRDYRYYKSLHDRYDETNHKYKVLDPVHKSRKYTHEQREEAHGQGIALAKLAQRQAKEIAAARTGFDHKYPCAQPSLADKERHNGEVLKAMQNAKKYNEYEKIIEAKRTGWREKRLAGTLRKA</sequence>
<evidence type="ECO:0000313" key="2">
    <source>
        <dbReference type="EMBL" id="RDW79161.1"/>
    </source>
</evidence>
<accession>A0A3D8RZ98</accession>
<dbReference type="GeneID" id="38116383"/>
<gene>
    <name evidence="2" type="ORF">DSM5745_06013</name>
</gene>
<name>A0A3D8RZ98_9EURO</name>
<feature type="region of interest" description="Disordered" evidence="1">
    <location>
        <begin position="1"/>
        <end position="87"/>
    </location>
</feature>
<protein>
    <submittedName>
        <fullName evidence="2">Uncharacterized protein</fullName>
    </submittedName>
</protein>
<evidence type="ECO:0000313" key="3">
    <source>
        <dbReference type="Proteomes" id="UP000256690"/>
    </source>
</evidence>
<dbReference type="RefSeq" id="XP_026603861.1">
    <property type="nucleotide sequence ID" value="XM_026748029.1"/>
</dbReference>
<dbReference type="OrthoDB" id="4498107at2759"/>
<organism evidence="2 3">
    <name type="scientific">Aspergillus mulundensis</name>
    <dbReference type="NCBI Taxonomy" id="1810919"/>
    <lineage>
        <taxon>Eukaryota</taxon>
        <taxon>Fungi</taxon>
        <taxon>Dikarya</taxon>
        <taxon>Ascomycota</taxon>
        <taxon>Pezizomycotina</taxon>
        <taxon>Eurotiomycetes</taxon>
        <taxon>Eurotiomycetidae</taxon>
        <taxon>Eurotiales</taxon>
        <taxon>Aspergillaceae</taxon>
        <taxon>Aspergillus</taxon>
        <taxon>Aspergillus subgen. Nidulantes</taxon>
    </lineage>
</organism>
<comment type="caution">
    <text evidence="2">The sequence shown here is derived from an EMBL/GenBank/DDBJ whole genome shotgun (WGS) entry which is preliminary data.</text>
</comment>
<dbReference type="AlphaFoldDB" id="A0A3D8RZ98"/>
<dbReference type="Proteomes" id="UP000256690">
    <property type="component" value="Unassembled WGS sequence"/>
</dbReference>
<dbReference type="EMBL" id="PVWQ01000006">
    <property type="protein sequence ID" value="RDW79161.1"/>
    <property type="molecule type" value="Genomic_DNA"/>
</dbReference>
<proteinExistence type="predicted"/>
<evidence type="ECO:0000256" key="1">
    <source>
        <dbReference type="SAM" id="MobiDB-lite"/>
    </source>
</evidence>
<feature type="compositionally biased region" description="Basic and acidic residues" evidence="1">
    <location>
        <begin position="21"/>
        <end position="46"/>
    </location>
</feature>